<accession>A0ABV7SQ86</accession>
<proteinExistence type="predicted"/>
<name>A0ABV7SQ86_9SPHN</name>
<evidence type="ECO:0000313" key="2">
    <source>
        <dbReference type="Proteomes" id="UP001595713"/>
    </source>
</evidence>
<organism evidence="1 2">
    <name type="scientific">Sphingomonas hylomeconis</name>
    <dbReference type="NCBI Taxonomy" id="1395958"/>
    <lineage>
        <taxon>Bacteria</taxon>
        <taxon>Pseudomonadati</taxon>
        <taxon>Pseudomonadota</taxon>
        <taxon>Alphaproteobacteria</taxon>
        <taxon>Sphingomonadales</taxon>
        <taxon>Sphingomonadaceae</taxon>
        <taxon>Sphingomonas</taxon>
    </lineage>
</organism>
<dbReference type="RefSeq" id="WP_261295918.1">
    <property type="nucleotide sequence ID" value="NZ_JANQBK010000023.1"/>
</dbReference>
<keyword evidence="2" id="KW-1185">Reference proteome</keyword>
<protein>
    <recommendedName>
        <fullName evidence="3">PepSY domain-containing protein</fullName>
    </recommendedName>
</protein>
<evidence type="ECO:0008006" key="3">
    <source>
        <dbReference type="Google" id="ProtNLM"/>
    </source>
</evidence>
<gene>
    <name evidence="1" type="ORF">ACFONA_03040</name>
</gene>
<sequence length="85" mass="9166">MTKKTEAPAAPTYFLAGGMPDDVAKALRISDAATGEEITNVIEADAAAGKVRRYAVEGGNLVRVDDHYEVIEEDRKIRIDFVDAG</sequence>
<reference evidence="2" key="1">
    <citation type="journal article" date="2019" name="Int. J. Syst. Evol. Microbiol.">
        <title>The Global Catalogue of Microorganisms (GCM) 10K type strain sequencing project: providing services to taxonomists for standard genome sequencing and annotation.</title>
        <authorList>
            <consortium name="The Broad Institute Genomics Platform"/>
            <consortium name="The Broad Institute Genome Sequencing Center for Infectious Disease"/>
            <person name="Wu L."/>
            <person name="Ma J."/>
        </authorList>
    </citation>
    <scope>NUCLEOTIDE SEQUENCE [LARGE SCALE GENOMIC DNA]</scope>
    <source>
        <strain evidence="2">KCTC 42739</strain>
    </source>
</reference>
<comment type="caution">
    <text evidence="1">The sequence shown here is derived from an EMBL/GenBank/DDBJ whole genome shotgun (WGS) entry which is preliminary data.</text>
</comment>
<evidence type="ECO:0000313" key="1">
    <source>
        <dbReference type="EMBL" id="MFC3579129.1"/>
    </source>
</evidence>
<dbReference type="Proteomes" id="UP001595713">
    <property type="component" value="Unassembled WGS sequence"/>
</dbReference>
<dbReference type="EMBL" id="JBHRXP010000001">
    <property type="protein sequence ID" value="MFC3579129.1"/>
    <property type="molecule type" value="Genomic_DNA"/>
</dbReference>